<dbReference type="SMART" id="SM00889">
    <property type="entry name" value="EFG_IV"/>
    <property type="match status" value="1"/>
</dbReference>
<evidence type="ECO:0000256" key="8">
    <source>
        <dbReference type="SAM" id="MobiDB-lite"/>
    </source>
</evidence>
<feature type="region of interest" description="Disordered" evidence="8">
    <location>
        <begin position="1"/>
        <end position="25"/>
    </location>
</feature>
<dbReference type="InterPro" id="IPR000795">
    <property type="entry name" value="T_Tr_GTP-bd_dom"/>
</dbReference>
<feature type="domain" description="Tr-type G" evidence="9">
    <location>
        <begin position="116"/>
        <end position="333"/>
    </location>
</feature>
<comment type="subcellular location">
    <subcellularLocation>
        <location evidence="1">Nucleus</location>
    </subcellularLocation>
</comment>
<dbReference type="Proteomes" id="UP000002036">
    <property type="component" value="Chromosome F"/>
</dbReference>
<dbReference type="InterPro" id="IPR000640">
    <property type="entry name" value="EFG_V-like"/>
</dbReference>
<dbReference type="InterPro" id="IPR014721">
    <property type="entry name" value="Ribsml_uS5_D2-typ_fold_subgr"/>
</dbReference>
<evidence type="ECO:0000313" key="10">
    <source>
        <dbReference type="EMBL" id="CAR23971.1"/>
    </source>
</evidence>
<evidence type="ECO:0000313" key="11">
    <source>
        <dbReference type="Proteomes" id="UP000002036"/>
    </source>
</evidence>
<evidence type="ECO:0000259" key="9">
    <source>
        <dbReference type="PROSITE" id="PS51722"/>
    </source>
</evidence>
<dbReference type="KEGG" id="lth:KLTH0F04598g"/>
<dbReference type="Gene3D" id="3.30.230.10">
    <property type="match status" value="1"/>
</dbReference>
<evidence type="ECO:0000256" key="2">
    <source>
        <dbReference type="ARBA" id="ARBA00022664"/>
    </source>
</evidence>
<comment type="function">
    <text evidence="7">Component of the U5 snRNP complex required for pre-mRNA splicing. Binds GTP.</text>
</comment>
<reference evidence="10 11" key="1">
    <citation type="journal article" date="2009" name="Genome Res.">
        <title>Comparative genomics of protoploid Saccharomycetaceae.</title>
        <authorList>
            <consortium name="The Genolevures Consortium"/>
            <person name="Souciet J.-L."/>
            <person name="Dujon B."/>
            <person name="Gaillardin C."/>
            <person name="Johnston M."/>
            <person name="Baret P.V."/>
            <person name="Cliften P."/>
            <person name="Sherman D.J."/>
            <person name="Weissenbach J."/>
            <person name="Westhof E."/>
            <person name="Wincker P."/>
            <person name="Jubin C."/>
            <person name="Poulain J."/>
            <person name="Barbe V."/>
            <person name="Segurens B."/>
            <person name="Artiguenave F."/>
            <person name="Anthouard V."/>
            <person name="Vacherie B."/>
            <person name="Val M.-E."/>
            <person name="Fulton R.S."/>
            <person name="Minx P."/>
            <person name="Wilson R."/>
            <person name="Durrens P."/>
            <person name="Jean G."/>
            <person name="Marck C."/>
            <person name="Martin T."/>
            <person name="Nikolski M."/>
            <person name="Rolland T."/>
            <person name="Seret M.-L."/>
            <person name="Casaregola S."/>
            <person name="Despons L."/>
            <person name="Fairhead C."/>
            <person name="Fischer G."/>
            <person name="Lafontaine I."/>
            <person name="Leh V."/>
            <person name="Lemaire M."/>
            <person name="de Montigny J."/>
            <person name="Neuveglise C."/>
            <person name="Thierry A."/>
            <person name="Blanc-Lenfle I."/>
            <person name="Bleykasten C."/>
            <person name="Diffels J."/>
            <person name="Fritsch E."/>
            <person name="Frangeul L."/>
            <person name="Goeffon A."/>
            <person name="Jauniaux N."/>
            <person name="Kachouri-Lafond R."/>
            <person name="Payen C."/>
            <person name="Potier S."/>
            <person name="Pribylova L."/>
            <person name="Ozanne C."/>
            <person name="Richard G.-F."/>
            <person name="Sacerdot C."/>
            <person name="Straub M.-L."/>
            <person name="Talla E."/>
        </authorList>
    </citation>
    <scope>NUCLEOTIDE SEQUENCE [LARGE SCALE GENOMIC DNA]</scope>
    <source>
        <strain evidence="11">ATCC 56472 / CBS 6340 / NRRL Y-8284</strain>
    </source>
</reference>
<dbReference type="RefSeq" id="XP_002554408.1">
    <property type="nucleotide sequence ID" value="XM_002554362.1"/>
</dbReference>
<dbReference type="GO" id="GO:0000398">
    <property type="term" value="P:mRNA splicing, via spliceosome"/>
    <property type="evidence" value="ECO:0007669"/>
    <property type="project" value="TreeGrafter"/>
</dbReference>
<dbReference type="Gene3D" id="3.30.70.240">
    <property type="match status" value="1"/>
</dbReference>
<dbReference type="SUPFAM" id="SSF54980">
    <property type="entry name" value="EF-G C-terminal domain-like"/>
    <property type="match status" value="2"/>
</dbReference>
<organism evidence="10 11">
    <name type="scientific">Lachancea thermotolerans (strain ATCC 56472 / CBS 6340 / NRRL Y-8284)</name>
    <name type="common">Yeast</name>
    <name type="synonym">Kluyveromyces thermotolerans</name>
    <dbReference type="NCBI Taxonomy" id="559295"/>
    <lineage>
        <taxon>Eukaryota</taxon>
        <taxon>Fungi</taxon>
        <taxon>Dikarya</taxon>
        <taxon>Ascomycota</taxon>
        <taxon>Saccharomycotina</taxon>
        <taxon>Saccharomycetes</taxon>
        <taxon>Saccharomycetales</taxon>
        <taxon>Saccharomycetaceae</taxon>
        <taxon>Lachancea</taxon>
    </lineage>
</organism>
<name>C5DKH0_LACTC</name>
<dbReference type="STRING" id="559295.C5DKH0"/>
<sequence length="938" mass="104875">MDEELYDEFGNLIGGEAEDSDTQDESLVQEEESSALQIAEANPSTEIVHRETLATAFPDDVEILVETEDHQATTTPLVEPAEINVKKQALYTESIKHLPRVNYDRDYFSTLHEIPERTMNVTILGPLHSGKTSLVDLLILQAHKKLPGTSKNVREGWKPLKYMDNTKLEIERGISYKLNGFSFLATDLQQKSVALTVLDCPGHVNFIDEVAVSLAASDTCVIVVDVVEGVTSIVQQLIKQCEKHGLPIVFVLNKVDRLILELKLPPQDAYLKLANIVNQINSFSNGSYSPEQGNVLFSSAKLGFTFSIEEFVLYYYSKQLGMDKLEGFLKRMWGNIYFQDGRFSKVTNQSGLTTFSEFILIPLYKIFTHSLSNDPENLAVILKREFRVTLPREYFKIDPQPLLRKVLGLIFRDQAGFVGSVTSFGSFACEAAPLKKKFFDVAANENDTLAHVLKLMDYCGDVWALVRVYQGVLNKHAMIKVLDGGLPPEDDAPEVEIQDIALMGGRYVFPVEKAHEGQIVLVKGIDQYITKSGTLASSTSTIFPPIDYINDPVFKVVLQVLHPQELPLMLEGLKKVNKFYPGMFTCVEESGENVILGTGELYLDCLLYDLRTNYARIEIQVSSPLVKFSETCVGESFASIPVSGASGHLELSIAAQPLERELAEDLASGALAESEIQNKRQLSKKLREKYSWDSLAARNVWSLRSSNVLVDDTLPDETDKERLAEAKHSICQGFEWATREGPLAEEPIRGVHFRLLSVSMGDDVRAGQLIPLVRKACYVAMLTATPALLEPIYEACVLVHDDAADVVEELFSKRRGARVYNRVKIPATPLIELRGQIPVIDSIGFETDLRLATNGTGMCQLQFWNKIWRKVPGDVMDEDAVIPKLKPAPRDSMSRDFVMKTRRRKGLSSEGYATQDGPSLARYIEPELFQKLKDNNLV</sequence>
<dbReference type="PRINTS" id="PR00315">
    <property type="entry name" value="ELONGATNFCT"/>
</dbReference>
<dbReference type="GO" id="GO:0003924">
    <property type="term" value="F:GTPase activity"/>
    <property type="evidence" value="ECO:0007669"/>
    <property type="project" value="InterPro"/>
</dbReference>
<dbReference type="OrthoDB" id="364892at2759"/>
<gene>
    <name evidence="10" type="ordered locus">KLTH0F04598g</name>
</gene>
<dbReference type="GeneID" id="8292603"/>
<evidence type="ECO:0000256" key="1">
    <source>
        <dbReference type="ARBA" id="ARBA00004123"/>
    </source>
</evidence>
<dbReference type="GO" id="GO:0030623">
    <property type="term" value="F:U5 snRNA binding"/>
    <property type="evidence" value="ECO:0007669"/>
    <property type="project" value="TreeGrafter"/>
</dbReference>
<dbReference type="GO" id="GO:0046540">
    <property type="term" value="C:U4/U6 x U5 tri-snRNP complex"/>
    <property type="evidence" value="ECO:0007669"/>
    <property type="project" value="TreeGrafter"/>
</dbReference>
<dbReference type="InterPro" id="IPR027417">
    <property type="entry name" value="P-loop_NTPase"/>
</dbReference>
<evidence type="ECO:0000256" key="3">
    <source>
        <dbReference type="ARBA" id="ARBA00022741"/>
    </source>
</evidence>
<dbReference type="Gene3D" id="3.30.70.870">
    <property type="entry name" value="Elongation Factor G (Translational Gtpase), domain 3"/>
    <property type="match status" value="1"/>
</dbReference>
<dbReference type="OMA" id="YIFRPIR"/>
<evidence type="ECO:0000256" key="4">
    <source>
        <dbReference type="ARBA" id="ARBA00023134"/>
    </source>
</evidence>
<dbReference type="Gene3D" id="3.40.50.300">
    <property type="entry name" value="P-loop containing nucleotide triphosphate hydrolases"/>
    <property type="match status" value="1"/>
</dbReference>
<evidence type="ECO:0000256" key="6">
    <source>
        <dbReference type="ARBA" id="ARBA00023242"/>
    </source>
</evidence>
<protein>
    <submittedName>
        <fullName evidence="10">KLTH0F04598p</fullName>
    </submittedName>
</protein>
<dbReference type="InParanoid" id="C5DKH0"/>
<dbReference type="FunCoup" id="C5DKH0">
    <property type="interactions" value="309"/>
</dbReference>
<dbReference type="PROSITE" id="PS51722">
    <property type="entry name" value="G_TR_2"/>
    <property type="match status" value="1"/>
</dbReference>
<dbReference type="FunFam" id="3.30.70.870:FF:000002">
    <property type="entry name" value="Translation elongation factor 2"/>
    <property type="match status" value="1"/>
</dbReference>
<dbReference type="InterPro" id="IPR005517">
    <property type="entry name" value="Transl_elong_EFG/EF2_IV"/>
</dbReference>
<keyword evidence="3" id="KW-0547">Nucleotide-binding</keyword>
<dbReference type="SUPFAM" id="SSF50447">
    <property type="entry name" value="Translation proteins"/>
    <property type="match status" value="1"/>
</dbReference>
<dbReference type="Pfam" id="PF00009">
    <property type="entry name" value="GTP_EFTU"/>
    <property type="match status" value="1"/>
</dbReference>
<dbReference type="SUPFAM" id="SSF52540">
    <property type="entry name" value="P-loop containing nucleoside triphosphate hydrolases"/>
    <property type="match status" value="1"/>
</dbReference>
<keyword evidence="5" id="KW-0508">mRNA splicing</keyword>
<dbReference type="InterPro" id="IPR005225">
    <property type="entry name" value="Small_GTP-bd"/>
</dbReference>
<dbReference type="PANTHER" id="PTHR42908:SF6">
    <property type="entry name" value="116 KDA U5 SMALL NUCLEAR RIBONUCLEOPROTEIN COMPONENT"/>
    <property type="match status" value="1"/>
</dbReference>
<dbReference type="FunFam" id="3.40.50.300:FF:000646">
    <property type="entry name" value="U5 small nuclear ribonucleoprotein component"/>
    <property type="match status" value="1"/>
</dbReference>
<keyword evidence="11" id="KW-1185">Reference proteome</keyword>
<dbReference type="GO" id="GO:0005682">
    <property type="term" value="C:U5 snRNP"/>
    <property type="evidence" value="ECO:0007669"/>
    <property type="project" value="UniProtKB-ARBA"/>
</dbReference>
<dbReference type="GO" id="GO:0071007">
    <property type="term" value="C:U2-type catalytic step 2 spliceosome"/>
    <property type="evidence" value="ECO:0007669"/>
    <property type="project" value="TreeGrafter"/>
</dbReference>
<dbReference type="InterPro" id="IPR020568">
    <property type="entry name" value="Ribosomal_Su5_D2-typ_SF"/>
</dbReference>
<dbReference type="GO" id="GO:0000974">
    <property type="term" value="C:Prp19 complex"/>
    <property type="evidence" value="ECO:0007669"/>
    <property type="project" value="UniProtKB-ARBA"/>
</dbReference>
<evidence type="ECO:0000256" key="5">
    <source>
        <dbReference type="ARBA" id="ARBA00023187"/>
    </source>
</evidence>
<proteinExistence type="predicted"/>
<accession>C5DKH0</accession>
<feature type="compositionally biased region" description="Acidic residues" evidence="8">
    <location>
        <begin position="16"/>
        <end position="25"/>
    </location>
</feature>
<keyword evidence="4" id="KW-0342">GTP-binding</keyword>
<dbReference type="eggNOG" id="KOG0468">
    <property type="taxonomic scope" value="Eukaryota"/>
</dbReference>
<keyword evidence="2" id="KW-0507">mRNA processing</keyword>
<dbReference type="Gene3D" id="2.40.30.10">
    <property type="entry name" value="Translation factors"/>
    <property type="match status" value="1"/>
</dbReference>
<keyword evidence="6" id="KW-0539">Nucleus</keyword>
<dbReference type="EMBL" id="CU928170">
    <property type="protein sequence ID" value="CAR23971.1"/>
    <property type="molecule type" value="Genomic_DNA"/>
</dbReference>
<dbReference type="PANTHER" id="PTHR42908">
    <property type="entry name" value="TRANSLATION ELONGATION FACTOR-RELATED"/>
    <property type="match status" value="1"/>
</dbReference>
<dbReference type="Pfam" id="PF00679">
    <property type="entry name" value="EFG_C"/>
    <property type="match status" value="1"/>
</dbReference>
<dbReference type="SUPFAM" id="SSF54211">
    <property type="entry name" value="Ribosomal protein S5 domain 2-like"/>
    <property type="match status" value="1"/>
</dbReference>
<dbReference type="CDD" id="cd01683">
    <property type="entry name" value="EF2_IV_snRNP"/>
    <property type="match status" value="1"/>
</dbReference>
<dbReference type="InterPro" id="IPR035647">
    <property type="entry name" value="EFG_III/V"/>
</dbReference>
<dbReference type="FunFam" id="3.30.70.240:FF:000022">
    <property type="entry name" value="U5 snRNP-specific protein"/>
    <property type="match status" value="1"/>
</dbReference>
<evidence type="ECO:0000256" key="7">
    <source>
        <dbReference type="ARBA" id="ARBA00055641"/>
    </source>
</evidence>
<dbReference type="NCBIfam" id="TIGR00231">
    <property type="entry name" value="small_GTP"/>
    <property type="match status" value="1"/>
</dbReference>
<dbReference type="GO" id="GO:0005829">
    <property type="term" value="C:cytosol"/>
    <property type="evidence" value="ECO:0007669"/>
    <property type="project" value="TreeGrafter"/>
</dbReference>
<dbReference type="AlphaFoldDB" id="C5DKH0"/>
<dbReference type="SMART" id="SM00838">
    <property type="entry name" value="EFG_C"/>
    <property type="match status" value="1"/>
</dbReference>
<dbReference type="GO" id="GO:0005525">
    <property type="term" value="F:GTP binding"/>
    <property type="evidence" value="ECO:0007669"/>
    <property type="project" value="UniProtKB-KW"/>
</dbReference>
<dbReference type="Pfam" id="PF03764">
    <property type="entry name" value="EFG_IV"/>
    <property type="match status" value="1"/>
</dbReference>
<dbReference type="HOGENOM" id="CLU_002794_11_2_1"/>
<dbReference type="InterPro" id="IPR009000">
    <property type="entry name" value="Transl_B-barrel_sf"/>
</dbReference>